<dbReference type="Pfam" id="PF13435">
    <property type="entry name" value="Cytochrome_C554"/>
    <property type="match status" value="1"/>
</dbReference>
<feature type="domain" description="Cytochrome c-552/4" evidence="2">
    <location>
        <begin position="40"/>
        <end position="109"/>
    </location>
</feature>
<dbReference type="Proteomes" id="UP000316095">
    <property type="component" value="Unassembled WGS sequence"/>
</dbReference>
<dbReference type="RefSeq" id="WP_165441696.1">
    <property type="nucleotide sequence ID" value="NZ_SJPG01000001.1"/>
</dbReference>
<organism evidence="3 4">
    <name type="scientific">Rubinisphaera italica</name>
    <dbReference type="NCBI Taxonomy" id="2527969"/>
    <lineage>
        <taxon>Bacteria</taxon>
        <taxon>Pseudomonadati</taxon>
        <taxon>Planctomycetota</taxon>
        <taxon>Planctomycetia</taxon>
        <taxon>Planctomycetales</taxon>
        <taxon>Planctomycetaceae</taxon>
        <taxon>Rubinisphaera</taxon>
    </lineage>
</organism>
<accession>A0A5C5XG21</accession>
<dbReference type="EMBL" id="SJPG01000001">
    <property type="protein sequence ID" value="TWT61341.1"/>
    <property type="molecule type" value="Genomic_DNA"/>
</dbReference>
<evidence type="ECO:0000259" key="2">
    <source>
        <dbReference type="Pfam" id="PF13435"/>
    </source>
</evidence>
<evidence type="ECO:0000313" key="4">
    <source>
        <dbReference type="Proteomes" id="UP000316095"/>
    </source>
</evidence>
<dbReference type="AlphaFoldDB" id="A0A5C5XG21"/>
<name>A0A5C5XG21_9PLAN</name>
<dbReference type="Gene3D" id="1.10.1130.10">
    <property type="entry name" value="Flavocytochrome C3, Chain A"/>
    <property type="match status" value="1"/>
</dbReference>
<proteinExistence type="predicted"/>
<evidence type="ECO:0000256" key="1">
    <source>
        <dbReference type="SAM" id="MobiDB-lite"/>
    </source>
</evidence>
<dbReference type="InterPro" id="IPR023155">
    <property type="entry name" value="Cyt_c-552/4"/>
</dbReference>
<dbReference type="SUPFAM" id="SSF48695">
    <property type="entry name" value="Multiheme cytochromes"/>
    <property type="match status" value="1"/>
</dbReference>
<dbReference type="InterPro" id="IPR036280">
    <property type="entry name" value="Multihaem_cyt_sf"/>
</dbReference>
<protein>
    <submittedName>
        <fullName evidence="3">Perchlorate reductase subunit gamma</fullName>
    </submittedName>
</protein>
<sequence>MIWSSATLAVSDDETDSPDPVRSSTGHLITDPAKVMGAESCKECHKSEHAAWSASMHAKNFERIDSSSGKKIAAAYGNTKVCQNCHSTPHTETAKFAGAVGVSCESCHSPAGGDEGWFKIHSDYGGKDVKREDETEEHLKERLAKCKAAGMVRPADANILAKNCYSCHIIADEKLLAAGHKTGQSSFDLIPWMQGEVRHNFQVDQSVNADSPSLLMARYGTTTAQRKRKLLVIGKIVELEICLRNLASIDAANLNESYAGRRGWAGRAEDAYEYLDEEIGEAVDNDQIKAALKAVKKIDLGRKFEDQPGAKAAANQLSDIVKSFAEDADADDLAKLDKLVDDLDKPKGTPYTP</sequence>
<gene>
    <name evidence="3" type="primary">pcrC_2</name>
    <name evidence="3" type="ORF">Pan54_20770</name>
</gene>
<reference evidence="3 4" key="1">
    <citation type="submission" date="2019-02" db="EMBL/GenBank/DDBJ databases">
        <title>Deep-cultivation of Planctomycetes and their phenomic and genomic characterization uncovers novel biology.</title>
        <authorList>
            <person name="Wiegand S."/>
            <person name="Jogler M."/>
            <person name="Boedeker C."/>
            <person name="Pinto D."/>
            <person name="Vollmers J."/>
            <person name="Rivas-Marin E."/>
            <person name="Kohn T."/>
            <person name="Peeters S.H."/>
            <person name="Heuer A."/>
            <person name="Rast P."/>
            <person name="Oberbeckmann S."/>
            <person name="Bunk B."/>
            <person name="Jeske O."/>
            <person name="Meyerdierks A."/>
            <person name="Storesund J.E."/>
            <person name="Kallscheuer N."/>
            <person name="Luecker S."/>
            <person name="Lage O.M."/>
            <person name="Pohl T."/>
            <person name="Merkel B.J."/>
            <person name="Hornburger P."/>
            <person name="Mueller R.-W."/>
            <person name="Bruemmer F."/>
            <person name="Labrenz M."/>
            <person name="Spormann A.M."/>
            <person name="Op Den Camp H."/>
            <person name="Overmann J."/>
            <person name="Amann R."/>
            <person name="Jetten M.S.M."/>
            <person name="Mascher T."/>
            <person name="Medema M.H."/>
            <person name="Devos D.P."/>
            <person name="Kaster A.-K."/>
            <person name="Ovreas L."/>
            <person name="Rohde M."/>
            <person name="Galperin M.Y."/>
            <person name="Jogler C."/>
        </authorList>
    </citation>
    <scope>NUCLEOTIDE SEQUENCE [LARGE SCALE GENOMIC DNA]</scope>
    <source>
        <strain evidence="3 4">Pan54</strain>
    </source>
</reference>
<evidence type="ECO:0000313" key="3">
    <source>
        <dbReference type="EMBL" id="TWT61341.1"/>
    </source>
</evidence>
<feature type="region of interest" description="Disordered" evidence="1">
    <location>
        <begin position="1"/>
        <end position="27"/>
    </location>
</feature>
<keyword evidence="4" id="KW-1185">Reference proteome</keyword>
<comment type="caution">
    <text evidence="3">The sequence shown here is derived from an EMBL/GenBank/DDBJ whole genome shotgun (WGS) entry which is preliminary data.</text>
</comment>